<reference evidence="2" key="1">
    <citation type="submission" date="2019-06" db="EMBL/GenBank/DDBJ databases">
        <authorList>
            <person name="Zheng W."/>
        </authorList>
    </citation>
    <scope>NUCLEOTIDE SEQUENCE</scope>
    <source>
        <strain evidence="2">QDHG01</strain>
    </source>
</reference>
<organism evidence="2 3">
    <name type="scientific">Halteria grandinella</name>
    <dbReference type="NCBI Taxonomy" id="5974"/>
    <lineage>
        <taxon>Eukaryota</taxon>
        <taxon>Sar</taxon>
        <taxon>Alveolata</taxon>
        <taxon>Ciliophora</taxon>
        <taxon>Intramacronucleata</taxon>
        <taxon>Spirotrichea</taxon>
        <taxon>Stichotrichia</taxon>
        <taxon>Sporadotrichida</taxon>
        <taxon>Halteriidae</taxon>
        <taxon>Halteria</taxon>
    </lineage>
</organism>
<dbReference type="AlphaFoldDB" id="A0A8J8T903"/>
<dbReference type="Proteomes" id="UP000785679">
    <property type="component" value="Unassembled WGS sequence"/>
</dbReference>
<gene>
    <name evidence="2" type="ORF">FGO68_gene3113</name>
</gene>
<feature type="compositionally biased region" description="Low complexity" evidence="1">
    <location>
        <begin position="25"/>
        <end position="37"/>
    </location>
</feature>
<keyword evidence="3" id="KW-1185">Reference proteome</keyword>
<evidence type="ECO:0000313" key="3">
    <source>
        <dbReference type="Proteomes" id="UP000785679"/>
    </source>
</evidence>
<sequence>MTQQYNLKAKPLQPTQPPQLIDLETPTQSTASTPATSGKSSAVQKLTNQAQNEAHENVASFFSTAGLPPTPQKGHKNIEFDEENPGNPDKPRTPYQSRMYQEPTPLEDPQEIKERLMKLVSKGQREAELEEELRKKSALKRKKQIQVDDSDMHEKKFLQEAQNTINTQLERPSVLEIKDEFLFMAIDIDFFIDKPPGKILILQIIQ</sequence>
<proteinExistence type="predicted"/>
<feature type="compositionally biased region" description="Polar residues" evidence="1">
    <location>
        <begin position="38"/>
        <end position="52"/>
    </location>
</feature>
<name>A0A8J8T903_HALGN</name>
<dbReference type="EMBL" id="RRYP01001570">
    <property type="protein sequence ID" value="TNV85758.1"/>
    <property type="molecule type" value="Genomic_DNA"/>
</dbReference>
<feature type="region of interest" description="Disordered" evidence="1">
    <location>
        <begin position="1"/>
        <end position="109"/>
    </location>
</feature>
<evidence type="ECO:0000313" key="2">
    <source>
        <dbReference type="EMBL" id="TNV85758.1"/>
    </source>
</evidence>
<accession>A0A8J8T903</accession>
<comment type="caution">
    <text evidence="2">The sequence shown here is derived from an EMBL/GenBank/DDBJ whole genome shotgun (WGS) entry which is preliminary data.</text>
</comment>
<evidence type="ECO:0000256" key="1">
    <source>
        <dbReference type="SAM" id="MobiDB-lite"/>
    </source>
</evidence>
<protein>
    <submittedName>
        <fullName evidence="2">Uncharacterized protein</fullName>
    </submittedName>
</protein>